<accession>A0A1X2GM86</accession>
<dbReference type="Pfam" id="PF07987">
    <property type="entry name" value="DUF1775"/>
    <property type="match status" value="1"/>
</dbReference>
<comment type="caution">
    <text evidence="2">The sequence shown here is derived from an EMBL/GenBank/DDBJ whole genome shotgun (WGS) entry which is preliminary data.</text>
</comment>
<name>A0A1X2GM86_9FUNG</name>
<gene>
    <name evidence="2" type="ORF">DM01DRAFT_1334513</name>
</gene>
<dbReference type="STRING" id="101127.A0A1X2GM86"/>
<organism evidence="2 3">
    <name type="scientific">Hesseltinella vesiculosa</name>
    <dbReference type="NCBI Taxonomy" id="101127"/>
    <lineage>
        <taxon>Eukaryota</taxon>
        <taxon>Fungi</taxon>
        <taxon>Fungi incertae sedis</taxon>
        <taxon>Mucoromycota</taxon>
        <taxon>Mucoromycotina</taxon>
        <taxon>Mucoromycetes</taxon>
        <taxon>Mucorales</taxon>
        <taxon>Cunninghamellaceae</taxon>
        <taxon>Hesseltinella</taxon>
    </lineage>
</organism>
<evidence type="ECO:0000313" key="3">
    <source>
        <dbReference type="Proteomes" id="UP000242146"/>
    </source>
</evidence>
<evidence type="ECO:0000313" key="2">
    <source>
        <dbReference type="EMBL" id="ORX56958.1"/>
    </source>
</evidence>
<evidence type="ECO:0000259" key="1">
    <source>
        <dbReference type="Pfam" id="PF07987"/>
    </source>
</evidence>
<feature type="domain" description="YncI copper-binding" evidence="1">
    <location>
        <begin position="8"/>
        <end position="146"/>
    </location>
</feature>
<proteinExistence type="predicted"/>
<dbReference type="OrthoDB" id="4234at2759"/>
<reference evidence="2 3" key="1">
    <citation type="submission" date="2016-07" db="EMBL/GenBank/DDBJ databases">
        <title>Pervasive Adenine N6-methylation of Active Genes in Fungi.</title>
        <authorList>
            <consortium name="DOE Joint Genome Institute"/>
            <person name="Mondo S.J."/>
            <person name="Dannebaum R.O."/>
            <person name="Kuo R.C."/>
            <person name="Labutti K."/>
            <person name="Haridas S."/>
            <person name="Kuo A."/>
            <person name="Salamov A."/>
            <person name="Ahrendt S.R."/>
            <person name="Lipzen A."/>
            <person name="Sullivan W."/>
            <person name="Andreopoulos W.B."/>
            <person name="Clum A."/>
            <person name="Lindquist E."/>
            <person name="Daum C."/>
            <person name="Ramamoorthy G.K."/>
            <person name="Gryganskyi A."/>
            <person name="Culley D."/>
            <person name="Magnuson J.K."/>
            <person name="James T.Y."/>
            <person name="O'Malley M.A."/>
            <person name="Stajich J.E."/>
            <person name="Spatafora J.W."/>
            <person name="Visel A."/>
            <person name="Grigoriev I.V."/>
        </authorList>
    </citation>
    <scope>NUCLEOTIDE SEQUENCE [LARGE SCALE GENOMIC DNA]</scope>
    <source>
        <strain evidence="2 3">NRRL 3301</strain>
    </source>
</reference>
<protein>
    <recommendedName>
        <fullName evidence="1">YncI copper-binding domain-containing protein</fullName>
    </recommendedName>
</protein>
<dbReference type="Gene3D" id="2.60.40.2230">
    <property type="entry name" value="Uncharacterised protein YcnI-like PF07987, DUF1775"/>
    <property type="match status" value="1"/>
</dbReference>
<dbReference type="AlphaFoldDB" id="A0A1X2GM86"/>
<dbReference type="InterPro" id="IPR012533">
    <property type="entry name" value="YcnI-copper_dom"/>
</dbReference>
<sequence length="185" mass="19525">MASQALAHVEFTNDTVKPNSSLNTFLAVPHGCSGSDTISLNVTAPTSVQLGLVPQQVQNWTLTVNYADASNKTVKDFCWTGYLAHDGKQLFGLDVTVPNVDLSKTPNVTVLFPTVQTCLNATSNWTSDPSSPSYNASVNKPAPALVITNAQETTTPVTSDGVSVTQLSMMAVAMVTLLSSHLVLA</sequence>
<keyword evidence="3" id="KW-1185">Reference proteome</keyword>
<dbReference type="EMBL" id="MCGT01000009">
    <property type="protein sequence ID" value="ORX56958.1"/>
    <property type="molecule type" value="Genomic_DNA"/>
</dbReference>
<dbReference type="Proteomes" id="UP000242146">
    <property type="component" value="Unassembled WGS sequence"/>
</dbReference>
<dbReference type="InterPro" id="IPR038507">
    <property type="entry name" value="YcnI-like_sf"/>
</dbReference>